<feature type="signal peptide" evidence="1">
    <location>
        <begin position="1"/>
        <end position="20"/>
    </location>
</feature>
<dbReference type="Pfam" id="PF03415">
    <property type="entry name" value="Peptidase_C11"/>
    <property type="match status" value="1"/>
</dbReference>
<gene>
    <name evidence="2" type="ordered locus">Tpet_0286</name>
</gene>
<protein>
    <submittedName>
        <fullName evidence="2">Peptidase C11, clostripain</fullName>
    </submittedName>
</protein>
<dbReference type="HOGENOM" id="CLU_034651_0_0_0"/>
<reference evidence="3" key="1">
    <citation type="submission" date="2007-05" db="EMBL/GenBank/DDBJ databases">
        <title>Complete sequence of Thermotoga petrophila RKU-1.</title>
        <authorList>
            <consortium name="US DOE Joint Genome Institute"/>
            <person name="Copeland A."/>
            <person name="Lucas S."/>
            <person name="Lapidus A."/>
            <person name="Barry K."/>
            <person name="Glavina del Rio T."/>
            <person name="Dalin E."/>
            <person name="Tice H."/>
            <person name="Pitluck S."/>
            <person name="Sims D."/>
            <person name="Brettin T."/>
            <person name="Bruce D."/>
            <person name="Detter J.C."/>
            <person name="Han C."/>
            <person name="Tapia R."/>
            <person name="Schmutz J."/>
            <person name="Larimer F."/>
            <person name="Land M."/>
            <person name="Hauser L."/>
            <person name="Kyrpides N."/>
            <person name="Mikhailova N."/>
            <person name="Nelson K."/>
            <person name="Gogarten J.P."/>
            <person name="Noll K."/>
            <person name="Richardson P."/>
        </authorList>
    </citation>
    <scope>NUCLEOTIDE SEQUENCE [LARGE SCALE GENOMIC DNA]</scope>
    <source>
        <strain evidence="3">ATCC BAA-488 / DSM 13995 / JCM 10881 / RKU-1</strain>
    </source>
</reference>
<sequence length="488" mass="54703">MRWFLLVASMILLVAGCTLPDLTSSLQTPASLVVNTSGEHVAGRYALIDVQVLDKSGNPVPGVTVELYRKIKDSNGYYYVKEDEAETNSSGWAEVSFFSPKEGEYDLYVQVKENPFLMKSFSLDFTPPEWLFVVWMCGDNNLWGAGDKDLEEMRNSNENVSVVVFYDGGGTSDGILVLDDDGNWKAIMGITGVDFNSGSYEDLEYWLKYVFENFSSTYRALIMWDHGSAWIYDSIYVSSKAISFDDTSGSAIAVKDLGTALNNVVNSVLAGQKIDILGFDACLMGSLEVIYELRNTAQYIVASSFNEPVDGWDYSFLGEVTPDSTQLDVAKMIVDSYKWYYSSYDSYRQNGLSLAVYDTSQVEDFVSDLNSFISDLKADLNKVNSVYSEVVKSCDDASGKAILVDLGDFIDRWVKWDETKDVLPVPDPSSFVVYSYGEKNGQTLSAPVSIFMPENLDIYRAYENDYMTLSFPIDTQWDEFLGYWLSQP</sequence>
<organism evidence="2 3">
    <name type="scientific">Thermotoga petrophila (strain ATCC BAA-488 / DSM 13995 / JCM 10881 / RKU-1)</name>
    <dbReference type="NCBI Taxonomy" id="390874"/>
    <lineage>
        <taxon>Bacteria</taxon>
        <taxon>Thermotogati</taxon>
        <taxon>Thermotogota</taxon>
        <taxon>Thermotogae</taxon>
        <taxon>Thermotogales</taxon>
        <taxon>Thermotogaceae</taxon>
        <taxon>Thermotoga</taxon>
    </lineage>
</organism>
<evidence type="ECO:0000313" key="3">
    <source>
        <dbReference type="Proteomes" id="UP000006558"/>
    </source>
</evidence>
<dbReference type="eggNOG" id="COG1716">
    <property type="taxonomic scope" value="Bacteria"/>
</dbReference>
<dbReference type="KEGG" id="tpt:Tpet_0286"/>
<dbReference type="STRING" id="390874.Tpet_0286"/>
<dbReference type="InterPro" id="IPR013783">
    <property type="entry name" value="Ig-like_fold"/>
</dbReference>
<evidence type="ECO:0000313" key="2">
    <source>
        <dbReference type="EMBL" id="ABQ46315.1"/>
    </source>
</evidence>
<evidence type="ECO:0000256" key="1">
    <source>
        <dbReference type="SAM" id="SignalP"/>
    </source>
</evidence>
<dbReference type="Gene3D" id="3.40.50.11970">
    <property type="match status" value="1"/>
</dbReference>
<proteinExistence type="predicted"/>
<dbReference type="InterPro" id="IPR005077">
    <property type="entry name" value="Peptidase_C11"/>
</dbReference>
<dbReference type="AlphaFoldDB" id="A5IJE2"/>
<keyword evidence="1" id="KW-0732">Signal</keyword>
<accession>A5IJE2</accession>
<dbReference type="PANTHER" id="PTHR37835:SF1">
    <property type="entry name" value="ALPHA-CLOSTRIPAIN"/>
    <property type="match status" value="1"/>
</dbReference>
<dbReference type="PANTHER" id="PTHR37835">
    <property type="entry name" value="ALPHA-CLOSTRIPAIN"/>
    <property type="match status" value="1"/>
</dbReference>
<name>A5IJE2_THEP1</name>
<dbReference type="RefSeq" id="WP_011942953.1">
    <property type="nucleotide sequence ID" value="NC_009486.1"/>
</dbReference>
<dbReference type="PROSITE" id="PS51257">
    <property type="entry name" value="PROKAR_LIPOPROTEIN"/>
    <property type="match status" value="1"/>
</dbReference>
<reference evidence="2 3" key="2">
    <citation type="journal article" date="2009" name="Proc. Natl. Acad. Sci. U.S.A.">
        <title>On the chimeric nature, thermophilic origin, and phylogenetic placement of the Thermotogales.</title>
        <authorList>
            <person name="Zhaxybayeva O."/>
            <person name="Swithers K.S."/>
            <person name="Lapierre P."/>
            <person name="Fournier G.P."/>
            <person name="Bickhart D.M."/>
            <person name="DeBoy R.T."/>
            <person name="Nelson K.E."/>
            <person name="Nesbo C.L."/>
            <person name="Doolittle W.F."/>
            <person name="Gogarten J.P."/>
            <person name="Noll K.M."/>
        </authorList>
    </citation>
    <scope>NUCLEOTIDE SEQUENCE [LARGE SCALE GENOMIC DNA]</scope>
    <source>
        <strain evidence="3">ATCC BAA-488 / DSM 13995 / JCM 10881 / RKU-1</strain>
    </source>
</reference>
<dbReference type="Proteomes" id="UP000006558">
    <property type="component" value="Chromosome"/>
</dbReference>
<feature type="chain" id="PRO_5002684396" evidence="1">
    <location>
        <begin position="21"/>
        <end position="488"/>
    </location>
</feature>
<dbReference type="EMBL" id="CP000702">
    <property type="protein sequence ID" value="ABQ46315.1"/>
    <property type="molecule type" value="Genomic_DNA"/>
</dbReference>
<dbReference type="Gene3D" id="2.60.40.10">
    <property type="entry name" value="Immunoglobulins"/>
    <property type="match status" value="1"/>
</dbReference>
<dbReference type="InterPro" id="IPR008964">
    <property type="entry name" value="Invasin/intimin_cell_adhesion"/>
</dbReference>
<dbReference type="SUPFAM" id="SSF49373">
    <property type="entry name" value="Invasin/intimin cell-adhesion fragments"/>
    <property type="match status" value="1"/>
</dbReference>